<evidence type="ECO:0000256" key="10">
    <source>
        <dbReference type="SAM" id="SignalP"/>
    </source>
</evidence>
<feature type="signal peptide" evidence="10">
    <location>
        <begin position="1"/>
        <end position="23"/>
    </location>
</feature>
<evidence type="ECO:0000256" key="6">
    <source>
        <dbReference type="ARBA" id="ARBA00023157"/>
    </source>
</evidence>
<name>A0A8X6QJN8_NEPPI</name>
<feature type="active site" description="Charge relay system" evidence="9">
    <location>
        <position position="344"/>
    </location>
</feature>
<evidence type="ECO:0000256" key="5">
    <source>
        <dbReference type="ARBA" id="ARBA00022867"/>
    </source>
</evidence>
<keyword evidence="10" id="KW-0732">Signal</keyword>
<dbReference type="GO" id="GO:0005615">
    <property type="term" value="C:extracellular space"/>
    <property type="evidence" value="ECO:0007669"/>
    <property type="project" value="TreeGrafter"/>
</dbReference>
<comment type="catalytic activity">
    <reaction evidence="8">
        <text>acetylcholine + H2O = choline + acetate + H(+)</text>
        <dbReference type="Rhea" id="RHEA:17561"/>
        <dbReference type="ChEBI" id="CHEBI:15354"/>
        <dbReference type="ChEBI" id="CHEBI:15355"/>
        <dbReference type="ChEBI" id="CHEBI:15377"/>
        <dbReference type="ChEBI" id="CHEBI:15378"/>
        <dbReference type="ChEBI" id="CHEBI:30089"/>
        <dbReference type="EC" id="3.1.1.7"/>
    </reaction>
</comment>
<evidence type="ECO:0000256" key="2">
    <source>
        <dbReference type="ARBA" id="ARBA00013276"/>
    </source>
</evidence>
<accession>A0A8X6QJN8</accession>
<proteinExistence type="inferred from homology"/>
<feature type="active site" description="Charge relay system" evidence="9">
    <location>
        <position position="459"/>
    </location>
</feature>
<dbReference type="OrthoDB" id="6475789at2759"/>
<keyword evidence="4" id="KW-0378">Hydrolase</keyword>
<organism evidence="12 13">
    <name type="scientific">Nephila pilipes</name>
    <name type="common">Giant wood spider</name>
    <name type="synonym">Nephila maculata</name>
    <dbReference type="NCBI Taxonomy" id="299642"/>
    <lineage>
        <taxon>Eukaryota</taxon>
        <taxon>Metazoa</taxon>
        <taxon>Ecdysozoa</taxon>
        <taxon>Arthropoda</taxon>
        <taxon>Chelicerata</taxon>
        <taxon>Arachnida</taxon>
        <taxon>Araneae</taxon>
        <taxon>Araneomorphae</taxon>
        <taxon>Entelegynae</taxon>
        <taxon>Araneoidea</taxon>
        <taxon>Nephilidae</taxon>
        <taxon>Nephila</taxon>
    </lineage>
</organism>
<evidence type="ECO:0000256" key="7">
    <source>
        <dbReference type="ARBA" id="ARBA00023180"/>
    </source>
</evidence>
<dbReference type="Pfam" id="PF00135">
    <property type="entry name" value="COesterase"/>
    <property type="match status" value="1"/>
</dbReference>
<dbReference type="EC" id="3.1.1.7" evidence="2"/>
<dbReference type="GO" id="GO:0005886">
    <property type="term" value="C:plasma membrane"/>
    <property type="evidence" value="ECO:0007669"/>
    <property type="project" value="TreeGrafter"/>
</dbReference>
<dbReference type="InterPro" id="IPR002018">
    <property type="entry name" value="CarbesteraseB"/>
</dbReference>
<comment type="similarity">
    <text evidence="1">Belongs to the type-B carboxylesterase/lipase family.</text>
</comment>
<dbReference type="EMBL" id="BMAW01126765">
    <property type="protein sequence ID" value="GFU18172.1"/>
    <property type="molecule type" value="Genomic_DNA"/>
</dbReference>
<dbReference type="InterPro" id="IPR000997">
    <property type="entry name" value="Cholinesterase"/>
</dbReference>
<dbReference type="AlphaFoldDB" id="A0A8X6QJN8"/>
<dbReference type="InterPro" id="IPR050654">
    <property type="entry name" value="AChE-related_enzymes"/>
</dbReference>
<dbReference type="InterPro" id="IPR019819">
    <property type="entry name" value="Carboxylesterase_B_CS"/>
</dbReference>
<dbReference type="PRINTS" id="PR00878">
    <property type="entry name" value="CHOLNESTRASE"/>
</dbReference>
<keyword evidence="6" id="KW-1015">Disulfide bond</keyword>
<dbReference type="GO" id="GO:0019695">
    <property type="term" value="P:choline metabolic process"/>
    <property type="evidence" value="ECO:0007669"/>
    <property type="project" value="TreeGrafter"/>
</dbReference>
<feature type="chain" id="PRO_5036463011" description="acetylcholinesterase" evidence="10">
    <location>
        <begin position="24"/>
        <end position="546"/>
    </location>
</feature>
<dbReference type="PROSITE" id="PS00941">
    <property type="entry name" value="CARBOXYLESTERASE_B_2"/>
    <property type="match status" value="1"/>
</dbReference>
<dbReference type="PANTHER" id="PTHR43918:SF4">
    <property type="entry name" value="CARBOXYLIC ESTER HYDROLASE"/>
    <property type="match status" value="1"/>
</dbReference>
<reference evidence="12" key="1">
    <citation type="submission" date="2020-08" db="EMBL/GenBank/DDBJ databases">
        <title>Multicomponent nature underlies the extraordinary mechanical properties of spider dragline silk.</title>
        <authorList>
            <person name="Kono N."/>
            <person name="Nakamura H."/>
            <person name="Mori M."/>
            <person name="Yoshida Y."/>
            <person name="Ohtoshi R."/>
            <person name="Malay A.D."/>
            <person name="Moran D.A.P."/>
            <person name="Tomita M."/>
            <person name="Numata K."/>
            <person name="Arakawa K."/>
        </authorList>
    </citation>
    <scope>NUCLEOTIDE SEQUENCE</scope>
</reference>
<gene>
    <name evidence="12" type="ORF">NPIL_188781</name>
</gene>
<evidence type="ECO:0000256" key="9">
    <source>
        <dbReference type="PIRSR" id="PIRSR600997-1"/>
    </source>
</evidence>
<keyword evidence="3" id="KW-0719">Serine esterase</keyword>
<evidence type="ECO:0000256" key="3">
    <source>
        <dbReference type="ARBA" id="ARBA00022487"/>
    </source>
</evidence>
<evidence type="ECO:0000259" key="11">
    <source>
        <dbReference type="Pfam" id="PF00135"/>
    </source>
</evidence>
<evidence type="ECO:0000256" key="1">
    <source>
        <dbReference type="ARBA" id="ARBA00005964"/>
    </source>
</evidence>
<comment type="caution">
    <text evidence="12">The sequence shown here is derived from an EMBL/GenBank/DDBJ whole genome shotgun (WGS) entry which is preliminary data.</text>
</comment>
<evidence type="ECO:0000313" key="12">
    <source>
        <dbReference type="EMBL" id="GFU18172.1"/>
    </source>
</evidence>
<evidence type="ECO:0000256" key="4">
    <source>
        <dbReference type="ARBA" id="ARBA00022801"/>
    </source>
</evidence>
<evidence type="ECO:0000256" key="8">
    <source>
        <dbReference type="ARBA" id="ARBA00048484"/>
    </source>
</evidence>
<sequence>MAMKTSRIFVIHVVVTLIHNFNCEPVVEIGESQIFGKTVDFLNFKVDQYLSIPYAQPPVGELRFQPTVPIGQLPRKLNAFDEPPACPQYTDRPFPWYVNSSKKSEDCLYLNIWTPPGASPENKKAVMYWVHGGSYRYGSIRTKLYNGTALCAFGDIIVVTVNYRLGPLGFLVSGTDDAPGNAGLWDILEGLRWVNQNIEYFGGDVTKITISGESVGAISVAYLSTSPLAKGLYSRQIMESGSPILFTLAALKNMNVDLAQQLAKAANCANDTFTIQNNPGPVVSCLKNVDSTVLSKADFDILPDGSLDFYPTFGDELLPEDPKTVILSGKFHCTDLLIGNNKNEASFLVTTSNIDLFGFFGEKDPQINKTTGSDLIRVLFSNLPDPEPIVNYYLPSNVEENDYDYIRRQVYTAIGDELFYCPSRYYSEECAEEGNKVYYYLWRHRPSTTPWAPWMGVVHFTEVQFVFGAPLLNPSSYEANEVPLSLEIIKIWSNFVKNGKPGIPWPTYSRQTPNFKYLGPGLNTEENDKGPHIEGCEFFRPFNTQN</sequence>
<dbReference type="GO" id="GO:0003990">
    <property type="term" value="F:acetylcholinesterase activity"/>
    <property type="evidence" value="ECO:0007669"/>
    <property type="project" value="UniProtKB-EC"/>
</dbReference>
<keyword evidence="5" id="KW-0531">Neurotransmitter degradation</keyword>
<keyword evidence="7" id="KW-0325">Glycoprotein</keyword>
<dbReference type="GO" id="GO:0006581">
    <property type="term" value="P:acetylcholine catabolic process"/>
    <property type="evidence" value="ECO:0007669"/>
    <property type="project" value="TreeGrafter"/>
</dbReference>
<protein>
    <recommendedName>
        <fullName evidence="2">acetylcholinesterase</fullName>
        <ecNumber evidence="2">3.1.1.7</ecNumber>
    </recommendedName>
</protein>
<evidence type="ECO:0000313" key="13">
    <source>
        <dbReference type="Proteomes" id="UP000887013"/>
    </source>
</evidence>
<feature type="domain" description="Carboxylesterase type B" evidence="11">
    <location>
        <begin position="24"/>
        <end position="524"/>
    </location>
</feature>
<feature type="active site" description="Acyl-ester intermediate" evidence="9">
    <location>
        <position position="214"/>
    </location>
</feature>
<dbReference type="SUPFAM" id="SSF53474">
    <property type="entry name" value="alpha/beta-Hydrolases"/>
    <property type="match status" value="1"/>
</dbReference>
<dbReference type="PANTHER" id="PTHR43918">
    <property type="entry name" value="ACETYLCHOLINESTERASE"/>
    <property type="match status" value="1"/>
</dbReference>
<keyword evidence="13" id="KW-1185">Reference proteome</keyword>
<dbReference type="Gene3D" id="3.40.50.1820">
    <property type="entry name" value="alpha/beta hydrolase"/>
    <property type="match status" value="1"/>
</dbReference>
<dbReference type="InterPro" id="IPR029058">
    <property type="entry name" value="AB_hydrolase_fold"/>
</dbReference>
<dbReference type="Proteomes" id="UP000887013">
    <property type="component" value="Unassembled WGS sequence"/>
</dbReference>